<reference evidence="2 3" key="1">
    <citation type="journal article" date="2012" name="Eukaryot. Cell">
        <title>Draft genome sequence of Wickerhamomyces ciferrii NRRL Y-1031 F-60-10.</title>
        <authorList>
            <person name="Schneider J."/>
            <person name="Andrea H."/>
            <person name="Blom J."/>
            <person name="Jaenicke S."/>
            <person name="Ruckert C."/>
            <person name="Schorsch C."/>
            <person name="Szczepanowski R."/>
            <person name="Farwick M."/>
            <person name="Goesmann A."/>
            <person name="Puhler A."/>
            <person name="Schaffer S."/>
            <person name="Tauch A."/>
            <person name="Kohler T."/>
            <person name="Brinkrolf K."/>
        </authorList>
    </citation>
    <scope>NUCLEOTIDE SEQUENCE [LARGE SCALE GENOMIC DNA]</scope>
    <source>
        <strain evidence="3">ATCC 14091 / BCRC 22168 / CBS 111 / JCM 3599 / NBRC 0793 / NRRL Y-1031 F-60-10</strain>
    </source>
</reference>
<evidence type="ECO:0000313" key="2">
    <source>
        <dbReference type="EMBL" id="CCH44908.1"/>
    </source>
</evidence>
<evidence type="ECO:0000256" key="1">
    <source>
        <dbReference type="SAM" id="MobiDB-lite"/>
    </source>
</evidence>
<dbReference type="AlphaFoldDB" id="K0KUQ7"/>
<dbReference type="Proteomes" id="UP000009328">
    <property type="component" value="Unassembled WGS sequence"/>
</dbReference>
<name>K0KUQ7_WICCF</name>
<dbReference type="EMBL" id="CAIF01000164">
    <property type="protein sequence ID" value="CCH44908.1"/>
    <property type="molecule type" value="Genomic_DNA"/>
</dbReference>
<feature type="region of interest" description="Disordered" evidence="1">
    <location>
        <begin position="1"/>
        <end position="59"/>
    </location>
</feature>
<dbReference type="InParanoid" id="K0KUQ7"/>
<accession>K0KUQ7</accession>
<dbReference type="HOGENOM" id="CLU_1429037_0_0_1"/>
<comment type="caution">
    <text evidence="2">The sequence shown here is derived from an EMBL/GenBank/DDBJ whole genome shotgun (WGS) entry which is preliminary data.</text>
</comment>
<gene>
    <name evidence="2" type="ORF">BN7_4477</name>
</gene>
<keyword evidence="3" id="KW-1185">Reference proteome</keyword>
<organism evidence="2 3">
    <name type="scientific">Wickerhamomyces ciferrii (strain ATCC 14091 / BCRC 22168 / CBS 111 / JCM 3599 / NBRC 0793 / NRRL Y-1031 F-60-10)</name>
    <name type="common">Yeast</name>
    <name type="synonym">Pichia ciferrii</name>
    <dbReference type="NCBI Taxonomy" id="1206466"/>
    <lineage>
        <taxon>Eukaryota</taxon>
        <taxon>Fungi</taxon>
        <taxon>Dikarya</taxon>
        <taxon>Ascomycota</taxon>
        <taxon>Saccharomycotina</taxon>
        <taxon>Saccharomycetes</taxon>
        <taxon>Phaffomycetales</taxon>
        <taxon>Wickerhamomycetaceae</taxon>
        <taxon>Wickerhamomyces</taxon>
    </lineage>
</organism>
<sequence>MARVTRSKSKTTEIQDIPTVKKEEQEEEEKIPITRPKRKTTKLPKEPIRKRFKPSPSHQLIQQFTRQKLESLKPTYKPPPRKFIPSKEQQRLDKICPTNKITNITNLVTSNLKDQPDLTEQVEMIQKFTIFKNMNIDIRTIEILKNSKLGDFDEYDLKLKGLKGGNDENEQFLKFREIFNERKEVHRDDE</sequence>
<evidence type="ECO:0000313" key="3">
    <source>
        <dbReference type="Proteomes" id="UP000009328"/>
    </source>
</evidence>
<protein>
    <submittedName>
        <fullName evidence="2">Uncharacterized protein</fullName>
    </submittedName>
</protein>
<proteinExistence type="predicted"/>